<feature type="transmembrane region" description="Helical" evidence="11">
    <location>
        <begin position="334"/>
        <end position="360"/>
    </location>
</feature>
<dbReference type="Pfam" id="PF00702">
    <property type="entry name" value="Hydrolase"/>
    <property type="match status" value="1"/>
</dbReference>
<dbReference type="KEGG" id="lha:LHA_0562"/>
<protein>
    <submittedName>
        <fullName evidence="14">Putative cation-transporting P-type ATPase</fullName>
        <ecNumber evidence="14">3.6.3.-</ecNumber>
    </submittedName>
</protein>
<evidence type="ECO:0000256" key="3">
    <source>
        <dbReference type="ARBA" id="ARBA00022475"/>
    </source>
</evidence>
<evidence type="ECO:0000259" key="13">
    <source>
        <dbReference type="Pfam" id="PF19335"/>
    </source>
</evidence>
<organism evidence="14 15">
    <name type="scientific">Legionella hackeliae</name>
    <dbReference type="NCBI Taxonomy" id="449"/>
    <lineage>
        <taxon>Bacteria</taxon>
        <taxon>Pseudomonadati</taxon>
        <taxon>Pseudomonadota</taxon>
        <taxon>Gammaproteobacteria</taxon>
        <taxon>Legionellales</taxon>
        <taxon>Legionellaceae</taxon>
        <taxon>Legionella</taxon>
    </lineage>
</organism>
<feature type="transmembrane region" description="Helical" evidence="11">
    <location>
        <begin position="85"/>
        <end position="106"/>
    </location>
</feature>
<dbReference type="RefSeq" id="WP_045105150.1">
    <property type="nucleotide sequence ID" value="NZ_LN681225.1"/>
</dbReference>
<keyword evidence="9 11" id="KW-1133">Transmembrane helix</keyword>
<evidence type="ECO:0000256" key="10">
    <source>
        <dbReference type="ARBA" id="ARBA00023136"/>
    </source>
</evidence>
<dbReference type="Proteomes" id="UP000032803">
    <property type="component" value="Chromosome I"/>
</dbReference>
<gene>
    <name evidence="14" type="primary">silP</name>
    <name evidence="14" type="ORF">LHA_0562</name>
</gene>
<evidence type="ECO:0000259" key="12">
    <source>
        <dbReference type="Pfam" id="PF00122"/>
    </source>
</evidence>
<evidence type="ECO:0000256" key="7">
    <source>
        <dbReference type="ARBA" id="ARBA00022840"/>
    </source>
</evidence>
<accession>A0A0A8ULD6</accession>
<dbReference type="GO" id="GO:0005886">
    <property type="term" value="C:plasma membrane"/>
    <property type="evidence" value="ECO:0007669"/>
    <property type="project" value="UniProtKB-SubCell"/>
</dbReference>
<dbReference type="InterPro" id="IPR023299">
    <property type="entry name" value="ATPase_P-typ_cyto_dom_N"/>
</dbReference>
<dbReference type="InterPro" id="IPR023214">
    <property type="entry name" value="HAD_sf"/>
</dbReference>
<keyword evidence="6 11" id="KW-0547">Nucleotide-binding</keyword>
<dbReference type="SUPFAM" id="SSF81653">
    <property type="entry name" value="Calcium ATPase, transduction domain A"/>
    <property type="match status" value="1"/>
</dbReference>
<keyword evidence="8" id="KW-1278">Translocase</keyword>
<feature type="transmembrane region" description="Helical" evidence="11">
    <location>
        <begin position="706"/>
        <end position="728"/>
    </location>
</feature>
<dbReference type="NCBIfam" id="TIGR01494">
    <property type="entry name" value="ATPase_P-type"/>
    <property type="match status" value="1"/>
</dbReference>
<dbReference type="GO" id="GO:0055070">
    <property type="term" value="P:copper ion homeostasis"/>
    <property type="evidence" value="ECO:0007669"/>
    <property type="project" value="TreeGrafter"/>
</dbReference>
<dbReference type="GO" id="GO:0005507">
    <property type="term" value="F:copper ion binding"/>
    <property type="evidence" value="ECO:0007669"/>
    <property type="project" value="TreeGrafter"/>
</dbReference>
<dbReference type="PROSITE" id="PS00154">
    <property type="entry name" value="ATPASE_E1_E2"/>
    <property type="match status" value="1"/>
</dbReference>
<dbReference type="PRINTS" id="PR00119">
    <property type="entry name" value="CATATPASE"/>
</dbReference>
<evidence type="ECO:0000256" key="4">
    <source>
        <dbReference type="ARBA" id="ARBA00022692"/>
    </source>
</evidence>
<dbReference type="AlphaFoldDB" id="A0A0A8ULD6"/>
<keyword evidence="10 11" id="KW-0472">Membrane</keyword>
<dbReference type="SFLD" id="SFLDF00027">
    <property type="entry name" value="p-type_atpase"/>
    <property type="match status" value="1"/>
</dbReference>
<dbReference type="CDD" id="cd02094">
    <property type="entry name" value="P-type_ATPase_Cu-like"/>
    <property type="match status" value="1"/>
</dbReference>
<dbReference type="NCBIfam" id="TIGR01525">
    <property type="entry name" value="ATPase-IB_hvy"/>
    <property type="match status" value="1"/>
</dbReference>
<feature type="transmembrane region" description="Helical" evidence="11">
    <location>
        <begin position="184"/>
        <end position="203"/>
    </location>
</feature>
<dbReference type="Pfam" id="PF00122">
    <property type="entry name" value="E1-E2_ATPase"/>
    <property type="match status" value="1"/>
</dbReference>
<dbReference type="EC" id="3.6.3.-" evidence="14"/>
<dbReference type="Gene3D" id="3.40.50.1000">
    <property type="entry name" value="HAD superfamily/HAD-like"/>
    <property type="match status" value="1"/>
</dbReference>
<dbReference type="InterPro" id="IPR027256">
    <property type="entry name" value="P-typ_ATPase_IB"/>
</dbReference>
<proteinExistence type="inferred from homology"/>
<keyword evidence="5 11" id="KW-0479">Metal-binding</keyword>
<dbReference type="InterPro" id="IPR059000">
    <property type="entry name" value="ATPase_P-type_domA"/>
</dbReference>
<dbReference type="InterPro" id="IPR023298">
    <property type="entry name" value="ATPase_P-typ_TM_dom_sf"/>
</dbReference>
<feature type="transmembrane region" description="Helical" evidence="11">
    <location>
        <begin position="366"/>
        <end position="389"/>
    </location>
</feature>
<dbReference type="SFLD" id="SFLDS00003">
    <property type="entry name" value="Haloacid_Dehalogenase"/>
    <property type="match status" value="1"/>
</dbReference>
<dbReference type="InterPro" id="IPR001757">
    <property type="entry name" value="P_typ_ATPase"/>
</dbReference>
<dbReference type="EMBL" id="LN681225">
    <property type="protein sequence ID" value="CEK09655.1"/>
    <property type="molecule type" value="Genomic_DNA"/>
</dbReference>
<dbReference type="Gene3D" id="3.40.1110.10">
    <property type="entry name" value="Calcium-transporting ATPase, cytoplasmic domain N"/>
    <property type="match status" value="1"/>
</dbReference>
<sequence>MNHKHHSHHHAKDVEHKHSCCHSSSTQAKKVTEANGPAIYTCPMHPEIRQDEPGNCPICGMALEPEVVSLKEEHNPEYIDMRRRFWVGLFLSLPVLVLAMGEHLLPTIPAKLSLWIQLILATPVVLWAGWPFFVRGWQSIKTTHLNMFTLIAIGTGVAWGYSLVATLFPQFFPASFRNEHGVVAVYFEAAAVITTLVLLGQVLELKAREKTGSAIKALLSLAPNNAHRLDSDNLEQEISLEEIAVDDRLRVRPGEKIPVDGEILEGYSNIDESMITGEPIPVSKKIGDQVIGGTINQTGSFIMKAVHVGRDTMLQRIVQMVSDAQRSRAPIQRLADLVASWFVPLVIVIALFAFIIWFIAGPQPAMSYGLIAAVSVLIIACPCALGLATPMSIMVGIGKGAGSGILIKNAQSLEQLEKVNTLVVDKTGTLTEGHPQLTQVVTEKLSETEVLILAASLEHNSEHPLARAIVMSAKEKGLTLATVTNFDAPSGKGVRGVIDGHNISIGNALLMKEEQADVTAFQTKADELRTNGASVMFMAIDHTIAAILVIEDPIKSTTKAAIDALQKEGIEIVMLTGDNKKTADAVAAKLGIHHVVAEVLPADKSRVVAELQAKNKVVAMAGDGVNDAPALAKADIGIAMGTGTDVAIESAGVTLLHGDLNGIVKARRLSEATMRNIRQNLFFAFIYNMLGVPVAAGIIYPFTGLLLNPMIAAAAMSLSSVSVIVNALRLRWVKL</sequence>
<keyword evidence="7 11" id="KW-0067">ATP-binding</keyword>
<feature type="domain" description="P-type ATPase A" evidence="12">
    <location>
        <begin position="221"/>
        <end position="321"/>
    </location>
</feature>
<dbReference type="PANTHER" id="PTHR43520:SF8">
    <property type="entry name" value="P-TYPE CU(+) TRANSPORTER"/>
    <property type="match status" value="1"/>
</dbReference>
<feature type="transmembrane region" description="Helical" evidence="11">
    <location>
        <begin position="145"/>
        <end position="164"/>
    </location>
</feature>
<evidence type="ECO:0000256" key="11">
    <source>
        <dbReference type="RuleBase" id="RU362081"/>
    </source>
</evidence>
<keyword evidence="15" id="KW-1185">Reference proteome</keyword>
<evidence type="ECO:0000313" key="15">
    <source>
        <dbReference type="Proteomes" id="UP000032803"/>
    </source>
</evidence>
<dbReference type="SFLD" id="SFLDG00002">
    <property type="entry name" value="C1.7:_P-type_atpase_like"/>
    <property type="match status" value="1"/>
</dbReference>
<dbReference type="GO" id="GO:0043682">
    <property type="term" value="F:P-type divalent copper transporter activity"/>
    <property type="evidence" value="ECO:0007669"/>
    <property type="project" value="TreeGrafter"/>
</dbReference>
<dbReference type="PANTHER" id="PTHR43520">
    <property type="entry name" value="ATP7, ISOFORM B"/>
    <property type="match status" value="1"/>
</dbReference>
<feature type="transmembrane region" description="Helical" evidence="11">
    <location>
        <begin position="681"/>
        <end position="700"/>
    </location>
</feature>
<reference evidence="15" key="1">
    <citation type="submission" date="2014-09" db="EMBL/GenBank/DDBJ databases">
        <authorList>
            <person name="Gomez-Valero L."/>
        </authorList>
    </citation>
    <scope>NUCLEOTIDE SEQUENCE [LARGE SCALE GENOMIC DNA]</scope>
    <source>
        <strain evidence="15">ATCC35250</strain>
    </source>
</reference>
<feature type="transmembrane region" description="Helical" evidence="11">
    <location>
        <begin position="112"/>
        <end position="133"/>
    </location>
</feature>
<evidence type="ECO:0000256" key="2">
    <source>
        <dbReference type="ARBA" id="ARBA00006024"/>
    </source>
</evidence>
<dbReference type="GO" id="GO:0005524">
    <property type="term" value="F:ATP binding"/>
    <property type="evidence" value="ECO:0007669"/>
    <property type="project" value="UniProtKB-UniRule"/>
</dbReference>
<evidence type="ECO:0000256" key="6">
    <source>
        <dbReference type="ARBA" id="ARBA00022741"/>
    </source>
</evidence>
<evidence type="ECO:0000256" key="8">
    <source>
        <dbReference type="ARBA" id="ARBA00022967"/>
    </source>
</evidence>
<evidence type="ECO:0000313" key="14">
    <source>
        <dbReference type="EMBL" id="CEK09655.1"/>
    </source>
</evidence>
<dbReference type="STRING" id="449.LHA_0562"/>
<dbReference type="InterPro" id="IPR036412">
    <property type="entry name" value="HAD-like_sf"/>
</dbReference>
<dbReference type="SUPFAM" id="SSF56784">
    <property type="entry name" value="HAD-like"/>
    <property type="match status" value="1"/>
</dbReference>
<dbReference type="HOGENOM" id="CLU_001771_11_2_6"/>
<dbReference type="GO" id="GO:0016887">
    <property type="term" value="F:ATP hydrolysis activity"/>
    <property type="evidence" value="ECO:0007669"/>
    <property type="project" value="InterPro"/>
</dbReference>
<comment type="similarity">
    <text evidence="2 11">Belongs to the cation transport ATPase (P-type) (TC 3.A.3) family. Type IB subfamily.</text>
</comment>
<name>A0A0A8ULD6_LEGHA</name>
<dbReference type="Pfam" id="PF19335">
    <property type="entry name" value="HMBD"/>
    <property type="match status" value="1"/>
</dbReference>
<keyword evidence="3 11" id="KW-1003">Cell membrane</keyword>
<dbReference type="GO" id="GO:0060003">
    <property type="term" value="P:copper ion export"/>
    <property type="evidence" value="ECO:0007669"/>
    <property type="project" value="UniProtKB-ARBA"/>
</dbReference>
<dbReference type="NCBIfam" id="TIGR01511">
    <property type="entry name" value="ATPase-IB1_Cu"/>
    <property type="match status" value="1"/>
</dbReference>
<keyword evidence="14" id="KW-0378">Hydrolase</keyword>
<dbReference type="InterPro" id="IPR018303">
    <property type="entry name" value="ATPase_P-typ_P_site"/>
</dbReference>
<dbReference type="InterPro" id="IPR044492">
    <property type="entry name" value="P_typ_ATPase_HD_dom"/>
</dbReference>
<dbReference type="OrthoDB" id="9814270at2"/>
<evidence type="ECO:0000256" key="1">
    <source>
        <dbReference type="ARBA" id="ARBA00004651"/>
    </source>
</evidence>
<dbReference type="InterPro" id="IPR008250">
    <property type="entry name" value="ATPase_P-typ_transduc_dom_A_sf"/>
</dbReference>
<dbReference type="InterPro" id="IPR045800">
    <property type="entry name" value="HMBD"/>
</dbReference>
<dbReference type="SUPFAM" id="SSF81665">
    <property type="entry name" value="Calcium ATPase, transmembrane domain M"/>
    <property type="match status" value="1"/>
</dbReference>
<evidence type="ECO:0000256" key="9">
    <source>
        <dbReference type="ARBA" id="ARBA00022989"/>
    </source>
</evidence>
<feature type="domain" description="Heavy metal binding" evidence="13">
    <location>
        <begin position="40"/>
        <end position="65"/>
    </location>
</feature>
<comment type="subcellular location">
    <subcellularLocation>
        <location evidence="1">Cell membrane</location>
        <topology evidence="1">Multi-pass membrane protein</topology>
    </subcellularLocation>
</comment>
<dbReference type="Gene3D" id="2.70.150.10">
    <property type="entry name" value="Calcium-transporting ATPase, cytoplasmic transduction domain A"/>
    <property type="match status" value="1"/>
</dbReference>
<dbReference type="FunFam" id="2.70.150.10:FF:000020">
    <property type="entry name" value="Copper-exporting P-type ATPase A"/>
    <property type="match status" value="1"/>
</dbReference>
<evidence type="ECO:0000256" key="5">
    <source>
        <dbReference type="ARBA" id="ARBA00022723"/>
    </source>
</evidence>
<dbReference type="PRINTS" id="PR00943">
    <property type="entry name" value="CUATPASE"/>
</dbReference>
<dbReference type="PATRIC" id="fig|449.7.peg.2663"/>
<keyword evidence="4 11" id="KW-0812">Transmembrane</keyword>